<keyword evidence="1" id="KW-1133">Transmembrane helix</keyword>
<sequence>MLDKMEWRDEGGIILKRRTFIRICVWSLLAIGYFQFLIKFSVEENPYPVMVILIIFTGLTFELLMWGMNLRRIEQAVNKWRETSRLEVRHVYGLSLPKDAKVELILYDHLIFWNPYGFQMDIDIKQITNASAITEQEFKLEYKDASSLKHSEKGYLCINYLDEQGDFKSIILIVKLKEIADLIVSRIKMHTVGKLKIGSGSRGG</sequence>
<dbReference type="EMBL" id="FONN01000008">
    <property type="protein sequence ID" value="SFE85641.1"/>
    <property type="molecule type" value="Genomic_DNA"/>
</dbReference>
<keyword evidence="1" id="KW-0472">Membrane</keyword>
<evidence type="ECO:0000313" key="3">
    <source>
        <dbReference type="Proteomes" id="UP000183410"/>
    </source>
</evidence>
<evidence type="ECO:0000256" key="1">
    <source>
        <dbReference type="SAM" id="Phobius"/>
    </source>
</evidence>
<reference evidence="3" key="1">
    <citation type="submission" date="2016-10" db="EMBL/GenBank/DDBJ databases">
        <authorList>
            <person name="Varghese N."/>
            <person name="Submissions S."/>
        </authorList>
    </citation>
    <scope>NUCLEOTIDE SEQUENCE [LARGE SCALE GENOMIC DNA]</scope>
    <source>
        <strain evidence="3">CGMCC 1.10223</strain>
    </source>
</reference>
<dbReference type="AlphaFoldDB" id="A0A1I2DZC9"/>
<feature type="transmembrane region" description="Helical" evidence="1">
    <location>
        <begin position="47"/>
        <end position="66"/>
    </location>
</feature>
<organism evidence="2 3">
    <name type="scientific">Paenibacillus algorifonticola</name>
    <dbReference type="NCBI Taxonomy" id="684063"/>
    <lineage>
        <taxon>Bacteria</taxon>
        <taxon>Bacillati</taxon>
        <taxon>Bacillota</taxon>
        <taxon>Bacilli</taxon>
        <taxon>Bacillales</taxon>
        <taxon>Paenibacillaceae</taxon>
        <taxon>Paenibacillus</taxon>
    </lineage>
</organism>
<feature type="transmembrane region" description="Helical" evidence="1">
    <location>
        <begin position="20"/>
        <end position="41"/>
    </location>
</feature>
<keyword evidence="3" id="KW-1185">Reference proteome</keyword>
<evidence type="ECO:0000313" key="2">
    <source>
        <dbReference type="EMBL" id="SFE85641.1"/>
    </source>
</evidence>
<keyword evidence="1" id="KW-0812">Transmembrane</keyword>
<accession>A0A1I2DZC9</accession>
<protein>
    <submittedName>
        <fullName evidence="2">Uncharacterized protein</fullName>
    </submittedName>
</protein>
<dbReference type="Proteomes" id="UP000183410">
    <property type="component" value="Unassembled WGS sequence"/>
</dbReference>
<proteinExistence type="predicted"/>
<name>A0A1I2DZC9_9BACL</name>
<gene>
    <name evidence="2" type="ORF">SAMN04487969_10858</name>
</gene>